<organism evidence="1 2">
    <name type="scientific">Lithospermum erythrorhizon</name>
    <name type="common">Purple gromwell</name>
    <name type="synonym">Lithospermum officinale var. erythrorhizon</name>
    <dbReference type="NCBI Taxonomy" id="34254"/>
    <lineage>
        <taxon>Eukaryota</taxon>
        <taxon>Viridiplantae</taxon>
        <taxon>Streptophyta</taxon>
        <taxon>Embryophyta</taxon>
        <taxon>Tracheophyta</taxon>
        <taxon>Spermatophyta</taxon>
        <taxon>Magnoliopsida</taxon>
        <taxon>eudicotyledons</taxon>
        <taxon>Gunneridae</taxon>
        <taxon>Pentapetalae</taxon>
        <taxon>asterids</taxon>
        <taxon>lamiids</taxon>
        <taxon>Boraginales</taxon>
        <taxon>Boraginaceae</taxon>
        <taxon>Boraginoideae</taxon>
        <taxon>Lithospermeae</taxon>
        <taxon>Lithospermum</taxon>
    </lineage>
</organism>
<reference evidence="1 2" key="1">
    <citation type="submission" date="2024-01" db="EMBL/GenBank/DDBJ databases">
        <title>The complete chloroplast genome sequence of Lithospermum erythrorhizon: insights into the phylogenetic relationship among Boraginaceae species and the maternal lineages of purple gromwells.</title>
        <authorList>
            <person name="Okada T."/>
            <person name="Watanabe K."/>
        </authorList>
    </citation>
    <scope>NUCLEOTIDE SEQUENCE [LARGE SCALE GENOMIC DNA]</scope>
</reference>
<comment type="caution">
    <text evidence="1">The sequence shown here is derived from an EMBL/GenBank/DDBJ whole genome shotgun (WGS) entry which is preliminary data.</text>
</comment>
<gene>
    <name evidence="1" type="ORF">LIER_23356</name>
</gene>
<evidence type="ECO:0008006" key="3">
    <source>
        <dbReference type="Google" id="ProtNLM"/>
    </source>
</evidence>
<dbReference type="InterPro" id="IPR040256">
    <property type="entry name" value="At4g02000-like"/>
</dbReference>
<evidence type="ECO:0000313" key="2">
    <source>
        <dbReference type="Proteomes" id="UP001454036"/>
    </source>
</evidence>
<dbReference type="PANTHER" id="PTHR31286:SF167">
    <property type="entry name" value="OS09G0268800 PROTEIN"/>
    <property type="match status" value="1"/>
</dbReference>
<accession>A0AAV3QX38</accession>
<dbReference type="PANTHER" id="PTHR31286">
    <property type="entry name" value="GLYCINE-RICH CELL WALL STRUCTURAL PROTEIN 1.8-LIKE"/>
    <property type="match status" value="1"/>
</dbReference>
<dbReference type="EMBL" id="BAABME010006563">
    <property type="protein sequence ID" value="GAA0168697.1"/>
    <property type="molecule type" value="Genomic_DNA"/>
</dbReference>
<name>A0AAV3QX38_LITER</name>
<protein>
    <recommendedName>
        <fullName evidence="3">Zinc knuckle CX2CX4HX4C domain-containing protein</fullName>
    </recommendedName>
</protein>
<keyword evidence="2" id="KW-1185">Reference proteome</keyword>
<dbReference type="AlphaFoldDB" id="A0AAV3QX38"/>
<sequence length="213" mass="24141">MEADLSRVLGSLSLEGEELGEVIVPDVTFDLVGEKFQYSLVGRVQIWNLPLGFVNKEMGLSIGAHIGTVLEVDTRGLEQERGCYVRVKVALDISKPLKRGGFVPMRNGRAQVVYCYEKICDVSLYYGMLGHEYFNCEDKYNDEARKTLRVNKYDPWILVHGERRLNVKHREGRRDSAGYKEDTIWGVRAHGWRGGMARPSVVDESGSRVGEEE</sequence>
<proteinExistence type="predicted"/>
<dbReference type="Proteomes" id="UP001454036">
    <property type="component" value="Unassembled WGS sequence"/>
</dbReference>
<evidence type="ECO:0000313" key="1">
    <source>
        <dbReference type="EMBL" id="GAA0168697.1"/>
    </source>
</evidence>